<keyword evidence="4" id="KW-1185">Reference proteome</keyword>
<proteinExistence type="predicted"/>
<evidence type="ECO:0000256" key="1">
    <source>
        <dbReference type="SAM" id="MobiDB-lite"/>
    </source>
</evidence>
<sequence>MTILLLVLNGWKRYSYSIHLRSYSSIRKAEINRPADYKLPAVLATLLPHWKFAITPQGKIYYYHIKYRISAWEPPTPTHIQNSKIEENDANSDSELTNAGDSSEDDDEMLIGIDDCQLKAYIDKKVEDRRQKRYPHLVDEKSINPRREGGRIYNQMEVRKYKESSSTPNYC</sequence>
<dbReference type="EnsemblMetazoa" id="GPAI005756-RA">
    <property type="protein sequence ID" value="GPAI005756-PA"/>
    <property type="gene ID" value="GPAI005756"/>
</dbReference>
<reference evidence="3" key="2">
    <citation type="submission" date="2020-05" db="UniProtKB">
        <authorList>
            <consortium name="EnsemblMetazoa"/>
        </authorList>
    </citation>
    <scope>IDENTIFICATION</scope>
    <source>
        <strain evidence="3">IAEA</strain>
    </source>
</reference>
<evidence type="ECO:0000313" key="3">
    <source>
        <dbReference type="EnsemblMetazoa" id="GPAI005756-PA"/>
    </source>
</evidence>
<feature type="domain" description="WW" evidence="2">
    <location>
        <begin position="44"/>
        <end position="77"/>
    </location>
</feature>
<protein>
    <submittedName>
        <fullName evidence="3">WW domain-containing protein</fullName>
    </submittedName>
</protein>
<feature type="compositionally biased region" description="Polar residues" evidence="1">
    <location>
        <begin position="91"/>
        <end position="101"/>
    </location>
</feature>
<reference evidence="4" key="1">
    <citation type="submission" date="2014-03" db="EMBL/GenBank/DDBJ databases">
        <authorList>
            <person name="Aksoy S."/>
            <person name="Warren W."/>
            <person name="Wilson R.K."/>
        </authorList>
    </citation>
    <scope>NUCLEOTIDE SEQUENCE [LARGE SCALE GENOMIC DNA]</scope>
    <source>
        <strain evidence="4">IAEA</strain>
    </source>
</reference>
<dbReference type="Gene3D" id="2.20.70.10">
    <property type="match status" value="1"/>
</dbReference>
<dbReference type="VEuPathDB" id="VectorBase:GPAI005756"/>
<dbReference type="PROSITE" id="PS50020">
    <property type="entry name" value="WW_DOMAIN_2"/>
    <property type="match status" value="1"/>
</dbReference>
<dbReference type="AlphaFoldDB" id="A0A1A9Z6Y1"/>
<accession>A0A1A9Z6Y1</accession>
<dbReference type="STRING" id="7398.A0A1A9Z6Y1"/>
<dbReference type="CDD" id="cd00201">
    <property type="entry name" value="WW"/>
    <property type="match status" value="1"/>
</dbReference>
<dbReference type="SUPFAM" id="SSF51045">
    <property type="entry name" value="WW domain"/>
    <property type="match status" value="1"/>
</dbReference>
<name>A0A1A9Z6Y1_GLOPL</name>
<feature type="region of interest" description="Disordered" evidence="1">
    <location>
        <begin position="78"/>
        <end position="107"/>
    </location>
</feature>
<dbReference type="InterPro" id="IPR001202">
    <property type="entry name" value="WW_dom"/>
</dbReference>
<organism evidence="3 4">
    <name type="scientific">Glossina pallidipes</name>
    <name type="common">Tsetse fly</name>
    <dbReference type="NCBI Taxonomy" id="7398"/>
    <lineage>
        <taxon>Eukaryota</taxon>
        <taxon>Metazoa</taxon>
        <taxon>Ecdysozoa</taxon>
        <taxon>Arthropoda</taxon>
        <taxon>Hexapoda</taxon>
        <taxon>Insecta</taxon>
        <taxon>Pterygota</taxon>
        <taxon>Neoptera</taxon>
        <taxon>Endopterygota</taxon>
        <taxon>Diptera</taxon>
        <taxon>Brachycera</taxon>
        <taxon>Muscomorpha</taxon>
        <taxon>Hippoboscoidea</taxon>
        <taxon>Glossinidae</taxon>
        <taxon>Glossina</taxon>
    </lineage>
</organism>
<evidence type="ECO:0000259" key="2">
    <source>
        <dbReference type="PROSITE" id="PS50020"/>
    </source>
</evidence>
<dbReference type="Proteomes" id="UP000092445">
    <property type="component" value="Unassembled WGS sequence"/>
</dbReference>
<evidence type="ECO:0000313" key="4">
    <source>
        <dbReference type="Proteomes" id="UP000092445"/>
    </source>
</evidence>
<dbReference type="SMART" id="SM00456">
    <property type="entry name" value="WW"/>
    <property type="match status" value="1"/>
</dbReference>
<dbReference type="InterPro" id="IPR036020">
    <property type="entry name" value="WW_dom_sf"/>
</dbReference>